<keyword evidence="8" id="KW-0539">Nucleus</keyword>
<dbReference type="GO" id="GO:0071456">
    <property type="term" value="P:cellular response to hypoxia"/>
    <property type="evidence" value="ECO:0007669"/>
    <property type="project" value="TreeGrafter"/>
</dbReference>
<keyword evidence="14" id="KW-1185">Reference proteome</keyword>
<keyword evidence="7" id="KW-0804">Transcription</keyword>
<name>A0A2G8JMF8_STIJA</name>
<comment type="caution">
    <text evidence="13">The sequence shown here is derived from an EMBL/GenBank/DDBJ whole genome shotgun (WGS) entry which is preliminary data.</text>
</comment>
<dbReference type="SUPFAM" id="SSF47459">
    <property type="entry name" value="HLH, helix-loop-helix DNA-binding domain"/>
    <property type="match status" value="1"/>
</dbReference>
<evidence type="ECO:0000256" key="2">
    <source>
        <dbReference type="ARBA" id="ARBA00022737"/>
    </source>
</evidence>
<protein>
    <submittedName>
        <fullName evidence="13">Putative hypoxia-inducible factor 1-alpha</fullName>
    </submittedName>
</protein>
<evidence type="ECO:0000256" key="8">
    <source>
        <dbReference type="ARBA" id="ARBA00023242"/>
    </source>
</evidence>
<dbReference type="FunFam" id="3.30.450.20:FF:000015">
    <property type="entry name" value="Hypoxia-inducible factor 1-alpha isoform 1"/>
    <property type="match status" value="1"/>
</dbReference>
<evidence type="ECO:0000256" key="7">
    <source>
        <dbReference type="ARBA" id="ARBA00023163"/>
    </source>
</evidence>
<dbReference type="GO" id="GO:0000977">
    <property type="term" value="F:RNA polymerase II transcription regulatory region sequence-specific DNA binding"/>
    <property type="evidence" value="ECO:0007669"/>
    <property type="project" value="TreeGrafter"/>
</dbReference>
<dbReference type="GO" id="GO:0005634">
    <property type="term" value="C:nucleus"/>
    <property type="evidence" value="ECO:0007669"/>
    <property type="project" value="UniProtKB-SubCell"/>
</dbReference>
<feature type="compositionally biased region" description="Basic and acidic residues" evidence="10">
    <location>
        <begin position="461"/>
        <end position="475"/>
    </location>
</feature>
<evidence type="ECO:0000256" key="4">
    <source>
        <dbReference type="ARBA" id="ARBA00023015"/>
    </source>
</evidence>
<dbReference type="SMART" id="SM00091">
    <property type="entry name" value="PAS"/>
    <property type="match status" value="1"/>
</dbReference>
<feature type="compositionally biased region" description="Polar residues" evidence="10">
    <location>
        <begin position="476"/>
        <end position="486"/>
    </location>
</feature>
<dbReference type="InterPro" id="IPR000014">
    <property type="entry name" value="PAS"/>
</dbReference>
<dbReference type="PANTHER" id="PTHR23043">
    <property type="entry name" value="HYPOXIA-INDUCIBLE FACTOR 1 ALPHA"/>
    <property type="match status" value="1"/>
</dbReference>
<dbReference type="InterPro" id="IPR011598">
    <property type="entry name" value="bHLH_dom"/>
</dbReference>
<feature type="domain" description="BHLH" evidence="12">
    <location>
        <begin position="17"/>
        <end position="70"/>
    </location>
</feature>
<evidence type="ECO:0000259" key="11">
    <source>
        <dbReference type="PROSITE" id="PS50112"/>
    </source>
</evidence>
<evidence type="ECO:0000256" key="9">
    <source>
        <dbReference type="ARBA" id="ARBA00023278"/>
    </source>
</evidence>
<dbReference type="InterPro" id="IPR035965">
    <property type="entry name" value="PAS-like_dom_sf"/>
</dbReference>
<dbReference type="OrthoDB" id="6021714at2759"/>
<evidence type="ECO:0000313" key="13">
    <source>
        <dbReference type="EMBL" id="PIK36889.1"/>
    </source>
</evidence>
<accession>A0A2G8JMF8</accession>
<dbReference type="CDD" id="cd11433">
    <property type="entry name" value="bHLH-PAS_HIF"/>
    <property type="match status" value="1"/>
</dbReference>
<dbReference type="PROSITE" id="PS50112">
    <property type="entry name" value="PAS"/>
    <property type="match status" value="1"/>
</dbReference>
<feature type="compositionally biased region" description="Basic and acidic residues" evidence="10">
    <location>
        <begin position="17"/>
        <end position="26"/>
    </location>
</feature>
<organism evidence="13 14">
    <name type="scientific">Stichopus japonicus</name>
    <name type="common">Sea cucumber</name>
    <dbReference type="NCBI Taxonomy" id="307972"/>
    <lineage>
        <taxon>Eukaryota</taxon>
        <taxon>Metazoa</taxon>
        <taxon>Echinodermata</taxon>
        <taxon>Eleutherozoa</taxon>
        <taxon>Echinozoa</taxon>
        <taxon>Holothuroidea</taxon>
        <taxon>Aspidochirotacea</taxon>
        <taxon>Aspidochirotida</taxon>
        <taxon>Stichopodidae</taxon>
        <taxon>Apostichopus</taxon>
    </lineage>
</organism>
<keyword evidence="4" id="KW-0805">Transcription regulation</keyword>
<reference evidence="13 14" key="1">
    <citation type="journal article" date="2017" name="PLoS Biol.">
        <title>The sea cucumber genome provides insights into morphological evolution and visceral regeneration.</title>
        <authorList>
            <person name="Zhang X."/>
            <person name="Sun L."/>
            <person name="Yuan J."/>
            <person name="Sun Y."/>
            <person name="Gao Y."/>
            <person name="Zhang L."/>
            <person name="Li S."/>
            <person name="Dai H."/>
            <person name="Hamel J.F."/>
            <person name="Liu C."/>
            <person name="Yu Y."/>
            <person name="Liu S."/>
            <person name="Lin W."/>
            <person name="Guo K."/>
            <person name="Jin S."/>
            <person name="Xu P."/>
            <person name="Storey K.B."/>
            <person name="Huan P."/>
            <person name="Zhang T."/>
            <person name="Zhou Y."/>
            <person name="Zhang J."/>
            <person name="Lin C."/>
            <person name="Li X."/>
            <person name="Xing L."/>
            <person name="Huo D."/>
            <person name="Sun M."/>
            <person name="Wang L."/>
            <person name="Mercier A."/>
            <person name="Li F."/>
            <person name="Yang H."/>
            <person name="Xiang J."/>
        </authorList>
    </citation>
    <scope>NUCLEOTIDE SEQUENCE [LARGE SCALE GENOMIC DNA]</scope>
    <source>
        <strain evidence="13">Shaxun</strain>
        <tissue evidence="13">Muscle</tissue>
    </source>
</reference>
<feature type="region of interest" description="Disordered" evidence="10">
    <location>
        <begin position="459"/>
        <end position="486"/>
    </location>
</feature>
<dbReference type="CDD" id="cd00130">
    <property type="entry name" value="PAS"/>
    <property type="match status" value="2"/>
</dbReference>
<keyword evidence="6" id="KW-0010">Activator</keyword>
<keyword evidence="2" id="KW-0677">Repeat</keyword>
<dbReference type="Pfam" id="PF14598">
    <property type="entry name" value="PAS_11"/>
    <property type="match status" value="1"/>
</dbReference>
<comment type="subcellular location">
    <subcellularLocation>
        <location evidence="1">Nucleus</location>
    </subcellularLocation>
</comment>
<evidence type="ECO:0000256" key="6">
    <source>
        <dbReference type="ARBA" id="ARBA00023159"/>
    </source>
</evidence>
<sequence length="486" mass="55833">MPKMSTAPKEKRRNSEKRKEKSRNAARCRREKETDLFYQLGHMLPLPHNVCSTLDKAGIMRLVLCQLKIDKLLSAESGQDIKLEEEMDTSEKELKIAEKEQIWNPSTPKLLRGFCWYSPRKGTLSSSQTMSPDTLDLPRLSICDYQKQEDIVWLVTLLSVVQYRMIACPHNGGNKIDLIDLLGQSIYEYSHPCDHEELREQLSDRPGLNYISSKPEREHHSFLMRMKCTLTPKGKNVNLKSATYKVVQCTGHIKLSKSEATPFGQLRPPVPVWFCGITHTPPVNIETPLDTKTFMTRHSMDMKFTDCDERIKDLIGYTPEDLVGRSFYDFHHALDGSQIERCHRNLFAKGQTSTGHYRFLAKEGGYVWLETQATVIYHSKTNKAECVVCVNYVLRSVGWERPQWVQRSTEKIFAPKIASSSSEYPLWLMHDKEQESETDFLKFLAPTPGDAMIPLTFPNKELQEDSSEKQKKTAETCKQMNGFNAP</sequence>
<dbReference type="Pfam" id="PF23171">
    <property type="entry name" value="bHLH_HIF1A"/>
    <property type="match status" value="1"/>
</dbReference>
<dbReference type="SMART" id="SM00353">
    <property type="entry name" value="HLH"/>
    <property type="match status" value="1"/>
</dbReference>
<dbReference type="SMR" id="A0A2G8JMF8"/>
<dbReference type="AlphaFoldDB" id="A0A2G8JMF8"/>
<dbReference type="PROSITE" id="PS50888">
    <property type="entry name" value="BHLH"/>
    <property type="match status" value="1"/>
</dbReference>
<keyword evidence="5" id="KW-0238">DNA-binding</keyword>
<dbReference type="GO" id="GO:0000981">
    <property type="term" value="F:DNA-binding transcription factor activity, RNA polymerase II-specific"/>
    <property type="evidence" value="ECO:0007669"/>
    <property type="project" value="TreeGrafter"/>
</dbReference>
<proteinExistence type="predicted"/>
<evidence type="ECO:0000256" key="10">
    <source>
        <dbReference type="SAM" id="MobiDB-lite"/>
    </source>
</evidence>
<feature type="region of interest" description="Disordered" evidence="10">
    <location>
        <begin position="1"/>
        <end position="26"/>
    </location>
</feature>
<evidence type="ECO:0000256" key="5">
    <source>
        <dbReference type="ARBA" id="ARBA00023125"/>
    </source>
</evidence>
<evidence type="ECO:0000256" key="3">
    <source>
        <dbReference type="ARBA" id="ARBA00022843"/>
    </source>
</evidence>
<dbReference type="EMBL" id="MRZV01001600">
    <property type="protein sequence ID" value="PIK36889.1"/>
    <property type="molecule type" value="Genomic_DNA"/>
</dbReference>
<evidence type="ECO:0000259" key="12">
    <source>
        <dbReference type="PROSITE" id="PS50888"/>
    </source>
</evidence>
<dbReference type="InterPro" id="IPR001610">
    <property type="entry name" value="PAC"/>
</dbReference>
<evidence type="ECO:0000256" key="1">
    <source>
        <dbReference type="ARBA" id="ARBA00004123"/>
    </source>
</evidence>
<feature type="domain" description="PAS" evidence="11">
    <location>
        <begin position="308"/>
        <end position="350"/>
    </location>
</feature>
<keyword evidence="3" id="KW-0832">Ubl conjugation</keyword>
<evidence type="ECO:0000313" key="14">
    <source>
        <dbReference type="Proteomes" id="UP000230750"/>
    </source>
</evidence>
<keyword evidence="9" id="KW-0379">Hydroxylation</keyword>
<dbReference type="PANTHER" id="PTHR23043:SF17">
    <property type="entry name" value="PROTEIN SIMILAR"/>
    <property type="match status" value="1"/>
</dbReference>
<dbReference type="STRING" id="307972.A0A2G8JMF8"/>
<gene>
    <name evidence="13" type="ORF">BSL78_26282</name>
</gene>
<dbReference type="SUPFAM" id="SSF55785">
    <property type="entry name" value="PYP-like sensor domain (PAS domain)"/>
    <property type="match status" value="2"/>
</dbReference>
<dbReference type="Proteomes" id="UP000230750">
    <property type="component" value="Unassembled WGS sequence"/>
</dbReference>
<dbReference type="InterPro" id="IPR036638">
    <property type="entry name" value="HLH_DNA-bd_sf"/>
</dbReference>
<dbReference type="Gene3D" id="3.30.450.20">
    <property type="entry name" value="PAS domain"/>
    <property type="match status" value="2"/>
</dbReference>
<dbReference type="GO" id="GO:0046983">
    <property type="term" value="F:protein dimerization activity"/>
    <property type="evidence" value="ECO:0007669"/>
    <property type="project" value="InterPro"/>
</dbReference>
<dbReference type="SMART" id="SM00086">
    <property type="entry name" value="PAC"/>
    <property type="match status" value="1"/>
</dbReference>
<dbReference type="NCBIfam" id="TIGR00229">
    <property type="entry name" value="sensory_box"/>
    <property type="match status" value="1"/>
</dbReference>